<evidence type="ECO:0000313" key="1">
    <source>
        <dbReference type="EMBL" id="KYN19370.1"/>
    </source>
</evidence>
<dbReference type="Proteomes" id="UP000078492">
    <property type="component" value="Unassembled WGS sequence"/>
</dbReference>
<sequence>SRRRPSYLYVGNRVAHQSRRDVGPTYISRTLLTDDARANVGSMSTTGGHANHGATSAHRTLADPYLLTTLGPTLVVRR</sequence>
<dbReference type="STRING" id="471704.A0A151J7K3"/>
<dbReference type="AlphaFoldDB" id="A0A151J7K3"/>
<gene>
    <name evidence="1" type="ORF">ALC57_08286</name>
</gene>
<feature type="non-terminal residue" evidence="1">
    <location>
        <position position="1"/>
    </location>
</feature>
<reference evidence="1 2" key="1">
    <citation type="submission" date="2015-09" db="EMBL/GenBank/DDBJ databases">
        <title>Trachymyrmex cornetzi WGS genome.</title>
        <authorList>
            <person name="Nygaard S."/>
            <person name="Hu H."/>
            <person name="Boomsma J."/>
            <person name="Zhang G."/>
        </authorList>
    </citation>
    <scope>NUCLEOTIDE SEQUENCE [LARGE SCALE GENOMIC DNA]</scope>
    <source>
        <strain evidence="1">Tcor2-1</strain>
        <tissue evidence="1">Whole body</tissue>
    </source>
</reference>
<organism evidence="1 2">
    <name type="scientific">Trachymyrmex cornetzi</name>
    <dbReference type="NCBI Taxonomy" id="471704"/>
    <lineage>
        <taxon>Eukaryota</taxon>
        <taxon>Metazoa</taxon>
        <taxon>Ecdysozoa</taxon>
        <taxon>Arthropoda</taxon>
        <taxon>Hexapoda</taxon>
        <taxon>Insecta</taxon>
        <taxon>Pterygota</taxon>
        <taxon>Neoptera</taxon>
        <taxon>Endopterygota</taxon>
        <taxon>Hymenoptera</taxon>
        <taxon>Apocrita</taxon>
        <taxon>Aculeata</taxon>
        <taxon>Formicoidea</taxon>
        <taxon>Formicidae</taxon>
        <taxon>Myrmicinae</taxon>
        <taxon>Trachymyrmex</taxon>
    </lineage>
</organism>
<name>A0A151J7K3_9HYME</name>
<proteinExistence type="predicted"/>
<evidence type="ECO:0000313" key="2">
    <source>
        <dbReference type="Proteomes" id="UP000078492"/>
    </source>
</evidence>
<protein>
    <submittedName>
        <fullName evidence="1">Uncharacterized protein</fullName>
    </submittedName>
</protein>
<keyword evidence="2" id="KW-1185">Reference proteome</keyword>
<dbReference type="EMBL" id="KQ979737">
    <property type="protein sequence ID" value="KYN19370.1"/>
    <property type="molecule type" value="Genomic_DNA"/>
</dbReference>
<accession>A0A151J7K3</accession>